<accession>A0A1G5RZA4</accession>
<evidence type="ECO:0000313" key="1">
    <source>
        <dbReference type="EMBL" id="SCZ79090.1"/>
    </source>
</evidence>
<protein>
    <submittedName>
        <fullName evidence="1">Uncharacterized beta-barrel protein YwiB, DUF1934 family</fullName>
    </submittedName>
</protein>
<reference evidence="1 2" key="1">
    <citation type="submission" date="2016-10" db="EMBL/GenBank/DDBJ databases">
        <authorList>
            <person name="de Groot N.N."/>
        </authorList>
    </citation>
    <scope>NUCLEOTIDE SEQUENCE [LARGE SCALE GENOMIC DNA]</scope>
    <source>
        <strain evidence="1 2">DSM 2784</strain>
    </source>
</reference>
<name>A0A1G5RZA4_9FIRM</name>
<gene>
    <name evidence="1" type="ORF">SAMN03080599_01589</name>
</gene>
<dbReference type="InterPro" id="IPR012674">
    <property type="entry name" value="Calycin"/>
</dbReference>
<sequence>MTTKGAEVFLQLTTEIQTEGEAAQRIEFATSGKYYLKEETHYYIYSESELSGMEGGKTTLKVKDDVVTMHRYGVNIVELVFATGEIRESVYETPYGVFDVEMRTIDLTAAIDEGGAGHIEISYEIEVKGLSKTLNHLKIKVS</sequence>
<dbReference type="EMBL" id="FMWL01000006">
    <property type="protein sequence ID" value="SCZ79090.1"/>
    <property type="molecule type" value="Genomic_DNA"/>
</dbReference>
<dbReference type="AlphaFoldDB" id="A0A1G5RZA4"/>
<dbReference type="RefSeq" id="WP_092590367.1">
    <property type="nucleotide sequence ID" value="NZ_FMWL01000006.1"/>
</dbReference>
<dbReference type="Pfam" id="PF09148">
    <property type="entry name" value="DUF1934"/>
    <property type="match status" value="1"/>
</dbReference>
<organism evidence="1 2">
    <name type="scientific">Acidaminobacter hydrogenoformans DSM 2784</name>
    <dbReference type="NCBI Taxonomy" id="1120920"/>
    <lineage>
        <taxon>Bacteria</taxon>
        <taxon>Bacillati</taxon>
        <taxon>Bacillota</taxon>
        <taxon>Clostridia</taxon>
        <taxon>Peptostreptococcales</taxon>
        <taxon>Acidaminobacteraceae</taxon>
        <taxon>Acidaminobacter</taxon>
    </lineage>
</organism>
<dbReference type="Proteomes" id="UP000199208">
    <property type="component" value="Unassembled WGS sequence"/>
</dbReference>
<dbReference type="SUPFAM" id="SSF50814">
    <property type="entry name" value="Lipocalins"/>
    <property type="match status" value="1"/>
</dbReference>
<dbReference type="InterPro" id="IPR015231">
    <property type="entry name" value="DUF1934"/>
</dbReference>
<proteinExistence type="predicted"/>
<dbReference type="Gene3D" id="2.40.128.20">
    <property type="match status" value="1"/>
</dbReference>
<dbReference type="STRING" id="1120920.SAMN03080599_01589"/>
<dbReference type="OrthoDB" id="1680906at2"/>
<evidence type="ECO:0000313" key="2">
    <source>
        <dbReference type="Proteomes" id="UP000199208"/>
    </source>
</evidence>
<keyword evidence="2" id="KW-1185">Reference proteome</keyword>